<protein>
    <submittedName>
        <fullName evidence="5">DNA-binding protein HU-beta</fullName>
    </submittedName>
</protein>
<evidence type="ECO:0000256" key="4">
    <source>
        <dbReference type="RuleBase" id="RU003939"/>
    </source>
</evidence>
<comment type="caution">
    <text evidence="5">The sequence shown here is derived from an EMBL/GenBank/DDBJ whole genome shotgun (WGS) entry which is preliminary data.</text>
</comment>
<comment type="similarity">
    <text evidence="1 4">Belongs to the bacterial histone-like protein family.</text>
</comment>
<dbReference type="PRINTS" id="PR01727">
    <property type="entry name" value="DNABINDINGHU"/>
</dbReference>
<dbReference type="CDD" id="cd13831">
    <property type="entry name" value="HU"/>
    <property type="match status" value="1"/>
</dbReference>
<keyword evidence="3 5" id="KW-0238">DNA-binding</keyword>
<name>A0A7W9A1R7_9CAUL</name>
<dbReference type="RefSeq" id="WP_123286775.1">
    <property type="nucleotide sequence ID" value="NZ_JACIJB010000001.1"/>
</dbReference>
<evidence type="ECO:0000256" key="3">
    <source>
        <dbReference type="ARBA" id="ARBA00023125"/>
    </source>
</evidence>
<dbReference type="Gene3D" id="4.10.520.10">
    <property type="entry name" value="IHF-like DNA-binding proteins"/>
    <property type="match status" value="1"/>
</dbReference>
<evidence type="ECO:0000313" key="5">
    <source>
        <dbReference type="EMBL" id="MBB5659804.1"/>
    </source>
</evidence>
<dbReference type="Proteomes" id="UP000548978">
    <property type="component" value="Unassembled WGS sequence"/>
</dbReference>
<keyword evidence="2" id="KW-0226">DNA condensation</keyword>
<gene>
    <name evidence="5" type="ORF">FHS65_000522</name>
</gene>
<dbReference type="SUPFAM" id="SSF47729">
    <property type="entry name" value="IHF-like DNA-binding proteins"/>
    <property type="match status" value="1"/>
</dbReference>
<dbReference type="GO" id="GO:0003677">
    <property type="term" value="F:DNA binding"/>
    <property type="evidence" value="ECO:0007669"/>
    <property type="project" value="UniProtKB-KW"/>
</dbReference>
<evidence type="ECO:0000256" key="1">
    <source>
        <dbReference type="ARBA" id="ARBA00010529"/>
    </source>
</evidence>
<dbReference type="AlphaFoldDB" id="A0A7W9A1R7"/>
<dbReference type="PANTHER" id="PTHR33175:SF3">
    <property type="entry name" value="DNA-BINDING PROTEIN HU-BETA"/>
    <property type="match status" value="1"/>
</dbReference>
<dbReference type="Pfam" id="PF00216">
    <property type="entry name" value="Bac_DNA_binding"/>
    <property type="match status" value="1"/>
</dbReference>
<dbReference type="InterPro" id="IPR000119">
    <property type="entry name" value="Hist_DNA-bd"/>
</dbReference>
<dbReference type="OrthoDB" id="9804203at2"/>
<dbReference type="SMART" id="SM00411">
    <property type="entry name" value="BHL"/>
    <property type="match status" value="1"/>
</dbReference>
<keyword evidence="6" id="KW-1185">Reference proteome</keyword>
<dbReference type="InterPro" id="IPR010992">
    <property type="entry name" value="IHF-like_DNA-bd_dom_sf"/>
</dbReference>
<dbReference type="GO" id="GO:0005829">
    <property type="term" value="C:cytosol"/>
    <property type="evidence" value="ECO:0007669"/>
    <property type="project" value="TreeGrafter"/>
</dbReference>
<organism evidence="5 6">
    <name type="scientific">Brevundimonas halotolerans</name>
    <dbReference type="NCBI Taxonomy" id="69670"/>
    <lineage>
        <taxon>Bacteria</taxon>
        <taxon>Pseudomonadati</taxon>
        <taxon>Pseudomonadota</taxon>
        <taxon>Alphaproteobacteria</taxon>
        <taxon>Caulobacterales</taxon>
        <taxon>Caulobacteraceae</taxon>
        <taxon>Brevundimonas</taxon>
    </lineage>
</organism>
<dbReference type="PANTHER" id="PTHR33175">
    <property type="entry name" value="DNA-BINDING PROTEIN HU"/>
    <property type="match status" value="1"/>
</dbReference>
<reference evidence="5 6" key="1">
    <citation type="submission" date="2020-08" db="EMBL/GenBank/DDBJ databases">
        <title>Genomic Encyclopedia of Type Strains, Phase IV (KMG-IV): sequencing the most valuable type-strain genomes for metagenomic binning, comparative biology and taxonomic classification.</title>
        <authorList>
            <person name="Goeker M."/>
        </authorList>
    </citation>
    <scope>NUCLEOTIDE SEQUENCE [LARGE SCALE GENOMIC DNA]</scope>
    <source>
        <strain evidence="5 6">DSM 24448</strain>
    </source>
</reference>
<evidence type="ECO:0000256" key="2">
    <source>
        <dbReference type="ARBA" id="ARBA00023067"/>
    </source>
</evidence>
<proteinExistence type="inferred from homology"/>
<accession>A0A7W9A1R7</accession>
<sequence length="91" mass="9744">MSRPELVGRIARAADLTPDQARAALDAMLDGITEGLAEGRTVRLTGFGAFVPADRPEREGRHPATGERLIHPATRTVRFRPGEGLKSALNG</sequence>
<dbReference type="GO" id="GO:0030527">
    <property type="term" value="F:structural constituent of chromatin"/>
    <property type="evidence" value="ECO:0007669"/>
    <property type="project" value="InterPro"/>
</dbReference>
<dbReference type="EMBL" id="JACIJB010000001">
    <property type="protein sequence ID" value="MBB5659804.1"/>
    <property type="molecule type" value="Genomic_DNA"/>
</dbReference>
<dbReference type="GO" id="GO:0030261">
    <property type="term" value="P:chromosome condensation"/>
    <property type="evidence" value="ECO:0007669"/>
    <property type="project" value="UniProtKB-KW"/>
</dbReference>
<evidence type="ECO:0000313" key="6">
    <source>
        <dbReference type="Proteomes" id="UP000548978"/>
    </source>
</evidence>